<reference evidence="3 4" key="2">
    <citation type="journal article" date="2021" name="J. Hered.">
        <title>Feather Gene Expression Elucidates the Developmental Basis of Plumage Iridescence in African Starlings.</title>
        <authorList>
            <person name="Rubenstein D.R."/>
            <person name="Corvelo A."/>
            <person name="MacManes M.D."/>
            <person name="Maia R."/>
            <person name="Narzisi G."/>
            <person name="Rousaki A."/>
            <person name="Vandenabeele P."/>
            <person name="Shawkey M.D."/>
            <person name="Solomon J."/>
        </authorList>
    </citation>
    <scope>NUCLEOTIDE SEQUENCE [LARGE SCALE GENOMIC DNA]</scope>
    <source>
        <strain evidence="3">SS15</strain>
    </source>
</reference>
<dbReference type="EMBL" id="JADDUC020000008">
    <property type="protein sequence ID" value="KAI1236959.1"/>
    <property type="molecule type" value="Genomic_DNA"/>
</dbReference>
<organism evidence="2">
    <name type="scientific">Lamprotornis superbus</name>
    <dbReference type="NCBI Taxonomy" id="245042"/>
    <lineage>
        <taxon>Eukaryota</taxon>
        <taxon>Metazoa</taxon>
        <taxon>Chordata</taxon>
        <taxon>Craniata</taxon>
        <taxon>Vertebrata</taxon>
        <taxon>Euteleostomi</taxon>
        <taxon>Archelosauria</taxon>
        <taxon>Archosauria</taxon>
        <taxon>Dinosauria</taxon>
        <taxon>Saurischia</taxon>
        <taxon>Theropoda</taxon>
        <taxon>Coelurosauria</taxon>
        <taxon>Aves</taxon>
        <taxon>Neognathae</taxon>
        <taxon>Neoaves</taxon>
        <taxon>Telluraves</taxon>
        <taxon>Australaves</taxon>
        <taxon>Passeriformes</taxon>
        <taxon>Sturnidae</taxon>
        <taxon>Lamprotornis</taxon>
    </lineage>
</organism>
<dbReference type="AlphaFoldDB" id="A0A835NGR6"/>
<name>A0A835NGR6_9PASS</name>
<proteinExistence type="predicted"/>
<sequence>MDCPVSATEVELGYIQGIEIVLPNPTSDATTPCERLRDVTKGRHRVACAEEDESKKSLKAAESDGSQQWDFSSMAAHTPTSI</sequence>
<dbReference type="Proteomes" id="UP000618051">
    <property type="component" value="Unassembled WGS sequence"/>
</dbReference>
<evidence type="ECO:0000313" key="3">
    <source>
        <dbReference type="EMBL" id="KAI1236959.1"/>
    </source>
</evidence>
<dbReference type="EMBL" id="JADDUC010000229">
    <property type="protein sequence ID" value="KAG0115363.1"/>
    <property type="molecule type" value="Genomic_DNA"/>
</dbReference>
<comment type="caution">
    <text evidence="2">The sequence shown here is derived from an EMBL/GenBank/DDBJ whole genome shotgun (WGS) entry which is preliminary data.</text>
</comment>
<feature type="compositionally biased region" description="Basic and acidic residues" evidence="1">
    <location>
        <begin position="53"/>
        <end position="62"/>
    </location>
</feature>
<protein>
    <submittedName>
        <fullName evidence="2">Uncharacterized protein</fullName>
    </submittedName>
</protein>
<evidence type="ECO:0000313" key="2">
    <source>
        <dbReference type="EMBL" id="KAG0115363.1"/>
    </source>
</evidence>
<accession>A0A835NGR6</accession>
<feature type="region of interest" description="Disordered" evidence="1">
    <location>
        <begin position="47"/>
        <end position="82"/>
    </location>
</feature>
<gene>
    <name evidence="3" type="ORF">IHE44_0014177</name>
    <name evidence="2" type="ORF">IHE44_006131</name>
</gene>
<evidence type="ECO:0000313" key="4">
    <source>
        <dbReference type="Proteomes" id="UP000618051"/>
    </source>
</evidence>
<evidence type="ECO:0000256" key="1">
    <source>
        <dbReference type="SAM" id="MobiDB-lite"/>
    </source>
</evidence>
<keyword evidence="4" id="KW-1185">Reference proteome</keyword>
<reference evidence="3" key="3">
    <citation type="submission" date="2022-01" db="EMBL/GenBank/DDBJ databases">
        <authorList>
            <person name="Rubenstein D.R."/>
        </authorList>
    </citation>
    <scope>NUCLEOTIDE SEQUENCE</scope>
    <source>
        <strain evidence="3">SS15</strain>
        <tissue evidence="3">Liver</tissue>
    </source>
</reference>
<reference evidence="2" key="1">
    <citation type="submission" date="2020-10" db="EMBL/GenBank/DDBJ databases">
        <title>Feather gene expression reveals the developmental basis of iridescence in African starlings.</title>
        <authorList>
            <person name="Rubenstein D.R."/>
        </authorList>
    </citation>
    <scope>NUCLEOTIDE SEQUENCE</scope>
    <source>
        <strain evidence="2">SS15</strain>
        <tissue evidence="2">Liver</tissue>
    </source>
</reference>